<reference evidence="18" key="1">
    <citation type="submission" date="2025-08" db="UniProtKB">
        <authorList>
            <consortium name="RefSeq"/>
        </authorList>
    </citation>
    <scope>IDENTIFICATION</scope>
</reference>
<feature type="compositionally biased region" description="Acidic residues" evidence="14">
    <location>
        <begin position="317"/>
        <end position="327"/>
    </location>
</feature>
<dbReference type="CDD" id="cd22665">
    <property type="entry name" value="FHA_MDC1"/>
    <property type="match status" value="1"/>
</dbReference>
<feature type="domain" description="BRCT" evidence="16">
    <location>
        <begin position="1538"/>
        <end position="1616"/>
    </location>
</feature>
<evidence type="ECO:0000256" key="2">
    <source>
        <dbReference type="ARBA" id="ARBA00004286"/>
    </source>
</evidence>
<dbReference type="InterPro" id="IPR036420">
    <property type="entry name" value="BRCT_dom_sf"/>
</dbReference>
<dbReference type="SMART" id="SM00240">
    <property type="entry name" value="FHA"/>
    <property type="match status" value="1"/>
</dbReference>
<dbReference type="PROSITE" id="PS50172">
    <property type="entry name" value="BRCT"/>
    <property type="match status" value="1"/>
</dbReference>
<feature type="region of interest" description="Disordered" evidence="14">
    <location>
        <begin position="643"/>
        <end position="713"/>
    </location>
</feature>
<dbReference type="Proteomes" id="UP001652581">
    <property type="component" value="Chromosome 20"/>
</dbReference>
<feature type="compositionally biased region" description="Low complexity" evidence="14">
    <location>
        <begin position="1251"/>
        <end position="1272"/>
    </location>
</feature>
<keyword evidence="17" id="KW-1185">Reference proteome</keyword>
<keyword evidence="10" id="KW-0007">Acetylation</keyword>
<feature type="compositionally biased region" description="Basic and acidic residues" evidence="14">
    <location>
        <begin position="680"/>
        <end position="698"/>
    </location>
</feature>
<evidence type="ECO:0000256" key="8">
    <source>
        <dbReference type="ARBA" id="ARBA00022763"/>
    </source>
</evidence>
<feature type="compositionally biased region" description="Basic and acidic residues" evidence="14">
    <location>
        <begin position="497"/>
        <end position="506"/>
    </location>
</feature>
<keyword evidence="8" id="KW-0227">DNA damage</keyword>
<feature type="compositionally biased region" description="Basic and acidic residues" evidence="14">
    <location>
        <begin position="279"/>
        <end position="298"/>
    </location>
</feature>
<protein>
    <recommendedName>
        <fullName evidence="3">Mediator of DNA damage checkpoint protein 1</fullName>
    </recommendedName>
</protein>
<evidence type="ECO:0000256" key="1">
    <source>
        <dbReference type="ARBA" id="ARBA00004123"/>
    </source>
</evidence>
<organism evidence="17 18">
    <name type="scientific">Vicugna pacos</name>
    <name type="common">Alpaca</name>
    <name type="synonym">Lama pacos</name>
    <dbReference type="NCBI Taxonomy" id="30538"/>
    <lineage>
        <taxon>Eukaryota</taxon>
        <taxon>Metazoa</taxon>
        <taxon>Chordata</taxon>
        <taxon>Craniata</taxon>
        <taxon>Vertebrata</taxon>
        <taxon>Euteleostomi</taxon>
        <taxon>Mammalia</taxon>
        <taxon>Eutheria</taxon>
        <taxon>Laurasiatheria</taxon>
        <taxon>Artiodactyla</taxon>
        <taxon>Tylopoda</taxon>
        <taxon>Camelidae</taxon>
        <taxon>Vicugna</taxon>
    </lineage>
</organism>
<feature type="compositionally biased region" description="Pro residues" evidence="14">
    <location>
        <begin position="876"/>
        <end position="892"/>
    </location>
</feature>
<feature type="region of interest" description="Disordered" evidence="14">
    <location>
        <begin position="781"/>
        <end position="1537"/>
    </location>
</feature>
<evidence type="ECO:0000259" key="16">
    <source>
        <dbReference type="PROSITE" id="PS50172"/>
    </source>
</evidence>
<evidence type="ECO:0000256" key="9">
    <source>
        <dbReference type="ARBA" id="ARBA00022843"/>
    </source>
</evidence>
<feature type="compositionally biased region" description="Pro residues" evidence="14">
    <location>
        <begin position="225"/>
        <end position="234"/>
    </location>
</feature>
<evidence type="ECO:0000256" key="12">
    <source>
        <dbReference type="ARBA" id="ARBA00023242"/>
    </source>
</evidence>
<dbReference type="InterPro" id="IPR051579">
    <property type="entry name" value="DDR_Transcriptional_Reg"/>
</dbReference>
<keyword evidence="13" id="KW-0131">Cell cycle</keyword>
<keyword evidence="6" id="KW-0597">Phosphoprotein</keyword>
<keyword evidence="7" id="KW-0677">Repeat</keyword>
<dbReference type="Gene3D" id="3.40.50.10190">
    <property type="entry name" value="BRCT domain"/>
    <property type="match status" value="2"/>
</dbReference>
<evidence type="ECO:0000256" key="4">
    <source>
        <dbReference type="ARBA" id="ARBA00022454"/>
    </source>
</evidence>
<feature type="compositionally biased region" description="Low complexity" evidence="14">
    <location>
        <begin position="1333"/>
        <end position="1352"/>
    </location>
</feature>
<keyword evidence="5" id="KW-1017">Isopeptide bond</keyword>
<dbReference type="PROSITE" id="PS50006">
    <property type="entry name" value="FHA_DOMAIN"/>
    <property type="match status" value="1"/>
</dbReference>
<dbReference type="Pfam" id="PF00498">
    <property type="entry name" value="FHA"/>
    <property type="match status" value="1"/>
</dbReference>
<dbReference type="Gene3D" id="2.60.200.20">
    <property type="match status" value="1"/>
</dbReference>
<keyword evidence="12" id="KW-0539">Nucleus</keyword>
<dbReference type="CDD" id="cd17744">
    <property type="entry name" value="BRCT_MDC1_rpt1"/>
    <property type="match status" value="1"/>
</dbReference>
<evidence type="ECO:0000256" key="3">
    <source>
        <dbReference type="ARBA" id="ARBA00015014"/>
    </source>
</evidence>
<feature type="compositionally biased region" description="Polar residues" evidence="14">
    <location>
        <begin position="1146"/>
        <end position="1161"/>
    </location>
</feature>
<feature type="compositionally biased region" description="Polar residues" evidence="14">
    <location>
        <begin position="980"/>
        <end position="991"/>
    </location>
</feature>
<dbReference type="InterPro" id="IPR001357">
    <property type="entry name" value="BRCT_dom"/>
</dbReference>
<feature type="domain" description="FHA" evidence="15">
    <location>
        <begin position="78"/>
        <end position="124"/>
    </location>
</feature>
<sequence length="1735" mass="187898">MELILSPWRRPTFCTCQHFPFRIMEDTQVVNWDVEEEEEVEERPSESLGCSLEPLGQLRIFSSSYGPEKDFPLYLGKNVVGRMPECSVSLPFSSISKQHAVIEILAWDKAPVLRDCGSLNGTQILRPPKVLGPGVSHRLRDREIILFADLACQYHRLDVLPPYVSRGPLIVEETPRVQRGTQPHRLLLAEDSEEDVDSPERRVVKEPRTFSLATVVPESDEEGPSPAPDGPGPPFAFHLNSDTGDKESQQRGSGEASSAAGRGPAAETEPLKPVTTEIQLEKDQCSSRERNQDTEVKPGARNGVVPVGVILERSQPAEEDSDTDVDDESRPPGRPAVVHSERAQPSGFIDSDTDEEEEGIPATPAVVPVKKRQIFHEVGTEHPRAPDEARLQDSPAGSDTDIEEREARLTGPLERSQGSMVIDGDTDDEEEVSAALTLARLRESQAVMWNRGSGTEADRAQPVVLLEPSQASAGRDSDTDVEEEGLPLEKIGTVPKGHTDKTHSEKSQPSLRGSDIEAEEDKSSPGVHLERSQASASVGINPQVEEEVPPGPAVILLDKHQVPVAWTGQTDVEAEGGPAKLPVVHLEEAQPLPAGGCEPDVEEDTSLAASVVADVSKSQLLAERDAGTEWASAVLEQDRALKAGAQDGSQAEPGLHSVSRENLADLVLDTGTPGEPTQSQRERAQPPPEREREPHVDRTMNSGDNHDDSEDLDLQATQCFVERENPSLKAVPSMEDEPTQAFLFTLPQEPGPSRCSFQATGALDEPWEVLATQPFCPRESEASVTQPIATHLEAQRSCPSPPGAALPEQHPESPLGMQGRGMQTVEKDMGQLNCKMPPAEKASRGDQDSPEACLPPEVHEASAFLHSPLISQSQKPPAPQSLPSPSPPPLELPIPRTRQNEGQEALGTSLSSELDPPYPNPKIRPQGSSPVSSLPCEPHSTTPTDQPVRAEPTSRVTRSRTQRSLEMTPVSVVPTAPELQPSTSTDQSVTLKPTLRATRGRTHRSSVKTSEPIVPITPELQASTPTDQPVAPELTSRATRGRAHRTSVKTSDPVVPTAPEPQPSTSADQLVTPKSTSRAGRGRTYCSSVKTSESVVPTTPEPQPSTPTDHPVIPELISRATRGRTHRFSVKTPEPVVPIAPESRPSAPTDQPVTPELTSRATRGRTHRSSVKTPEPVVPTASEPQPSTSTDQPVTPKPTSRASRDRTHRSSPKTPEPRVPTVPERQHSVPTDQPVAPEPTSGATQSKTCRSSVKTPEPVVPTTSEPQPSTSKDQCLTPEPPSQATRGRIRRSSVKTSQPVEPTAHDLEPPSLIDQPVTPKVIAQGGQSRTLRSSTVSAVPVSTTPEFQSPEPTEQPVPPKPIPQANCSRRPRATRKHGSLPAPTVHEPCTTPPEPNSRSSRNQRRGAGRAAESVSTIPEPTFAQLPEVPPPAPQIQKGEAAGRSGFTPEPQPKASQNRKRPLATSDSPPLQKRLRRGEVPQKTAFFTEEENTATRLGKEEDVVMPGAVKRKRGQAEEEPPGTQSRSLRRTKPNQEPTAPKVLFTGVVDARGERAVLALGGSLASSVAEASHLVTDRIRRTVKFLCALGRGIPILSLDWLHQSRKAGCFLPPDEYVVTDPEQEKNFGFSLREALSRAQERRLLEGYEIHVTPGVQPPPLQMGEIISCCGGTFLPSMPRSYKPQRVVITCSKDFPRCSIPFRVGLPILSPEFLLTGVLKQEAKPEAFTLSTLKMSSI</sequence>
<evidence type="ECO:0000256" key="14">
    <source>
        <dbReference type="SAM" id="MobiDB-lite"/>
    </source>
</evidence>
<dbReference type="PANTHER" id="PTHR23196">
    <property type="entry name" value="PAX TRANSCRIPTION ACTIVATION DOMAIN INTERACTING PROTEIN"/>
    <property type="match status" value="1"/>
</dbReference>
<accession>A0ABM5BYN3</accession>
<feature type="compositionally biased region" description="Polar residues" evidence="14">
    <location>
        <begin position="1241"/>
        <end position="1250"/>
    </location>
</feature>
<evidence type="ECO:0000256" key="5">
    <source>
        <dbReference type="ARBA" id="ARBA00022499"/>
    </source>
</evidence>
<proteinExistence type="predicted"/>
<comment type="subcellular location">
    <subcellularLocation>
        <location evidence="2">Chromosome</location>
    </subcellularLocation>
    <subcellularLocation>
        <location evidence="1">Nucleus</location>
    </subcellularLocation>
</comment>
<dbReference type="GeneID" id="102544026"/>
<feature type="region of interest" description="Disordered" evidence="14">
    <location>
        <begin position="450"/>
        <end position="547"/>
    </location>
</feature>
<feature type="compositionally biased region" description="Pro residues" evidence="14">
    <location>
        <begin position="1353"/>
        <end position="1362"/>
    </location>
</feature>
<evidence type="ECO:0000256" key="13">
    <source>
        <dbReference type="ARBA" id="ARBA00023306"/>
    </source>
</evidence>
<evidence type="ECO:0000256" key="10">
    <source>
        <dbReference type="ARBA" id="ARBA00022990"/>
    </source>
</evidence>
<feature type="compositionally biased region" description="Basic and acidic residues" evidence="14">
    <location>
        <begin position="374"/>
        <end position="391"/>
    </location>
</feature>
<gene>
    <name evidence="18" type="primary">MDC1</name>
</gene>
<feature type="compositionally biased region" description="Basic residues" evidence="14">
    <location>
        <begin position="1369"/>
        <end position="1378"/>
    </location>
</feature>
<dbReference type="SMART" id="SM00292">
    <property type="entry name" value="BRCT"/>
    <property type="match status" value="2"/>
</dbReference>
<evidence type="ECO:0000259" key="15">
    <source>
        <dbReference type="PROSITE" id="PS50006"/>
    </source>
</evidence>
<name>A0ABM5BYN3_VICPA</name>
<feature type="compositionally biased region" description="Polar residues" evidence="14">
    <location>
        <begin position="900"/>
        <end position="912"/>
    </location>
</feature>
<evidence type="ECO:0000313" key="18">
    <source>
        <dbReference type="RefSeq" id="XP_072801516.1"/>
    </source>
</evidence>
<keyword evidence="4" id="KW-0158">Chromosome</keyword>
<evidence type="ECO:0000256" key="6">
    <source>
        <dbReference type="ARBA" id="ARBA00022553"/>
    </source>
</evidence>
<dbReference type="RefSeq" id="XP_072801516.1">
    <property type="nucleotide sequence ID" value="XM_072945415.1"/>
</dbReference>
<keyword evidence="9" id="KW-0832">Ubl conjugation</keyword>
<dbReference type="InterPro" id="IPR008984">
    <property type="entry name" value="SMAD_FHA_dom_sf"/>
</dbReference>
<dbReference type="CDD" id="cd18441">
    <property type="entry name" value="BRCT_MDC1_rpt2"/>
    <property type="match status" value="1"/>
</dbReference>
<keyword evidence="11" id="KW-0234">DNA repair</keyword>
<dbReference type="SUPFAM" id="SSF52113">
    <property type="entry name" value="BRCT domain"/>
    <property type="match status" value="1"/>
</dbReference>
<dbReference type="InterPro" id="IPR000253">
    <property type="entry name" value="FHA_dom"/>
</dbReference>
<feature type="compositionally biased region" description="Low complexity" evidence="14">
    <location>
        <begin position="250"/>
        <end position="266"/>
    </location>
</feature>
<dbReference type="Pfam" id="PF16770">
    <property type="entry name" value="RTT107_BRCT_5"/>
    <property type="match status" value="1"/>
</dbReference>
<feature type="compositionally biased region" description="Polar residues" evidence="14">
    <location>
        <begin position="1182"/>
        <end position="1201"/>
    </location>
</feature>
<evidence type="ECO:0000313" key="17">
    <source>
        <dbReference type="Proteomes" id="UP001652581"/>
    </source>
</evidence>
<dbReference type="Pfam" id="PF16589">
    <property type="entry name" value="BRCT_2"/>
    <property type="match status" value="1"/>
</dbReference>
<dbReference type="PANTHER" id="PTHR23196:SF34">
    <property type="entry name" value="MEDIATOR OF DNA DAMAGE CHECKPOINT PROTEIN 1"/>
    <property type="match status" value="1"/>
</dbReference>
<dbReference type="SUPFAM" id="SSF49879">
    <property type="entry name" value="SMAD/FHA domain"/>
    <property type="match status" value="1"/>
</dbReference>
<feature type="region of interest" description="Disordered" evidence="14">
    <location>
        <begin position="174"/>
        <end position="430"/>
    </location>
</feature>
<evidence type="ECO:0000256" key="7">
    <source>
        <dbReference type="ARBA" id="ARBA00022737"/>
    </source>
</evidence>
<feature type="compositionally biased region" description="Basic and acidic residues" evidence="14">
    <location>
        <begin position="198"/>
        <end position="208"/>
    </location>
</feature>
<feature type="compositionally biased region" description="Polar residues" evidence="14">
    <location>
        <begin position="1063"/>
        <end position="1078"/>
    </location>
</feature>
<evidence type="ECO:0000256" key="11">
    <source>
        <dbReference type="ARBA" id="ARBA00023204"/>
    </source>
</evidence>